<dbReference type="Proteomes" id="UP000270296">
    <property type="component" value="Unassembled WGS sequence"/>
</dbReference>
<reference evidence="1 2" key="2">
    <citation type="submission" date="2018-11" db="EMBL/GenBank/DDBJ databases">
        <authorList>
            <consortium name="Pathogen Informatics"/>
        </authorList>
    </citation>
    <scope>NUCLEOTIDE SEQUENCE [LARGE SCALE GENOMIC DNA]</scope>
</reference>
<dbReference type="EMBL" id="UZAM01006723">
    <property type="protein sequence ID" value="VDO93339.1"/>
    <property type="molecule type" value="Genomic_DNA"/>
</dbReference>
<reference evidence="3" key="1">
    <citation type="submission" date="2016-06" db="UniProtKB">
        <authorList>
            <consortium name="WormBaseParasite"/>
        </authorList>
    </citation>
    <scope>IDENTIFICATION</scope>
</reference>
<accession>A0A183IBZ6</accession>
<gene>
    <name evidence="1" type="ORF">SBAD_LOCUS1140</name>
</gene>
<evidence type="ECO:0000313" key="2">
    <source>
        <dbReference type="Proteomes" id="UP000270296"/>
    </source>
</evidence>
<sequence length="104" mass="11734">MHCVTACASVRIVALYDIFFRGTRNRTTIGRLLSRTIEGRFSAKSSLRQNRWVLVSVVDALLQKMIFVFVQIRADVKIVSPKIRELSFKSAVKKAPPGLGDRNL</sequence>
<organism evidence="3">
    <name type="scientific">Soboliphyme baturini</name>
    <dbReference type="NCBI Taxonomy" id="241478"/>
    <lineage>
        <taxon>Eukaryota</taxon>
        <taxon>Metazoa</taxon>
        <taxon>Ecdysozoa</taxon>
        <taxon>Nematoda</taxon>
        <taxon>Enoplea</taxon>
        <taxon>Dorylaimia</taxon>
        <taxon>Dioctophymatida</taxon>
        <taxon>Dioctophymatoidea</taxon>
        <taxon>Soboliphymatidae</taxon>
        <taxon>Soboliphyme</taxon>
    </lineage>
</organism>
<proteinExistence type="predicted"/>
<evidence type="ECO:0000313" key="1">
    <source>
        <dbReference type="EMBL" id="VDO93339.1"/>
    </source>
</evidence>
<keyword evidence="2" id="KW-1185">Reference proteome</keyword>
<evidence type="ECO:0000313" key="3">
    <source>
        <dbReference type="WBParaSite" id="SBAD_0000117701-mRNA-1"/>
    </source>
</evidence>
<dbReference type="WBParaSite" id="SBAD_0000117701-mRNA-1">
    <property type="protein sequence ID" value="SBAD_0000117701-mRNA-1"/>
    <property type="gene ID" value="SBAD_0000117701"/>
</dbReference>
<protein>
    <submittedName>
        <fullName evidence="3">Secreted protein</fullName>
    </submittedName>
</protein>
<name>A0A183IBZ6_9BILA</name>
<dbReference type="AlphaFoldDB" id="A0A183IBZ6"/>